<evidence type="ECO:0000259" key="5">
    <source>
        <dbReference type="Pfam" id="PF00535"/>
    </source>
</evidence>
<feature type="domain" description="Glycosyltransferase 2-like" evidence="5">
    <location>
        <begin position="3"/>
        <end position="140"/>
    </location>
</feature>
<dbReference type="PANTHER" id="PTHR43179">
    <property type="entry name" value="RHAMNOSYLTRANSFERASE WBBL"/>
    <property type="match status" value="1"/>
</dbReference>
<evidence type="ECO:0000313" key="6">
    <source>
        <dbReference type="EMBL" id="AMS06338.1"/>
    </source>
</evidence>
<dbReference type="Proteomes" id="UP000075221">
    <property type="component" value="Chromosome"/>
</dbReference>
<name>A0AAC8YGM6_9ACTN</name>
<accession>A0AAC8YGM6</accession>
<dbReference type="Pfam" id="PF00535">
    <property type="entry name" value="Glycos_transf_2"/>
    <property type="match status" value="1"/>
</dbReference>
<comment type="similarity">
    <text evidence="2">Belongs to the glycosyltransferase 2 family.</text>
</comment>
<gene>
    <name evidence="6" type="ORF">AXH35_13705</name>
</gene>
<dbReference type="InterPro" id="IPR029044">
    <property type="entry name" value="Nucleotide-diphossugar_trans"/>
</dbReference>
<evidence type="ECO:0000256" key="1">
    <source>
        <dbReference type="ARBA" id="ARBA00004776"/>
    </source>
</evidence>
<reference evidence="6 7" key="1">
    <citation type="submission" date="2016-02" db="EMBL/GenBank/DDBJ databases">
        <title>Complete Genome Sequence of Propionibacterium acidipropionici ATCC 55737.</title>
        <authorList>
            <person name="Luna Flores C.H."/>
            <person name="Nielsen L.K."/>
            <person name="Marcellin E."/>
        </authorList>
    </citation>
    <scope>NUCLEOTIDE SEQUENCE [LARGE SCALE GENOMIC DNA]</scope>
    <source>
        <strain evidence="6 7">ATCC 55737</strain>
    </source>
</reference>
<proteinExistence type="inferred from homology"/>
<sequence>MAVATYRRPQLLAGLLPLLDEQARAVSSEGLSTEILVVDNDPEGSAGPEVTALTLETPLTLVSEPRPGLTAARNRILDEAGNAGLLAFIDDDEQPSSGWLTRLLEVMTATEATAVTGPVESSPVEPLDMWLKGTEVFARARHSTGTTRRALATNNLLLDLHQVRDMSLRFDPRFGLTGGEDSMFGQSLLRRGGTIVWCDEAVVRERVPEDRLTRAWALNRATRSGETWVRVRTVDPPRLRAAGLRLRYAATGAVRWTLGTALALISRARGDAEGLGRHQFSAAGALGMIRGALGRTIVEYSRG</sequence>
<protein>
    <recommendedName>
        <fullName evidence="5">Glycosyltransferase 2-like domain-containing protein</fullName>
    </recommendedName>
</protein>
<dbReference type="AlphaFoldDB" id="A0AAC8YGM6"/>
<dbReference type="SUPFAM" id="SSF53448">
    <property type="entry name" value="Nucleotide-diphospho-sugar transferases"/>
    <property type="match status" value="1"/>
</dbReference>
<keyword evidence="3" id="KW-0328">Glycosyltransferase</keyword>
<evidence type="ECO:0000313" key="7">
    <source>
        <dbReference type="Proteomes" id="UP000075221"/>
    </source>
</evidence>
<evidence type="ECO:0000256" key="3">
    <source>
        <dbReference type="ARBA" id="ARBA00022676"/>
    </source>
</evidence>
<dbReference type="InterPro" id="IPR001173">
    <property type="entry name" value="Glyco_trans_2-like"/>
</dbReference>
<evidence type="ECO:0000256" key="4">
    <source>
        <dbReference type="ARBA" id="ARBA00022679"/>
    </source>
</evidence>
<dbReference type="EMBL" id="CP014352">
    <property type="protein sequence ID" value="AMS06338.1"/>
    <property type="molecule type" value="Genomic_DNA"/>
</dbReference>
<dbReference type="GO" id="GO:0016757">
    <property type="term" value="F:glycosyltransferase activity"/>
    <property type="evidence" value="ECO:0007669"/>
    <property type="project" value="UniProtKB-KW"/>
</dbReference>
<comment type="pathway">
    <text evidence="1">Cell wall biogenesis; cell wall polysaccharide biosynthesis.</text>
</comment>
<dbReference type="CDD" id="cd00761">
    <property type="entry name" value="Glyco_tranf_GTA_type"/>
    <property type="match status" value="1"/>
</dbReference>
<evidence type="ECO:0000256" key="2">
    <source>
        <dbReference type="ARBA" id="ARBA00006739"/>
    </source>
</evidence>
<dbReference type="Gene3D" id="3.90.550.10">
    <property type="entry name" value="Spore Coat Polysaccharide Biosynthesis Protein SpsA, Chain A"/>
    <property type="match status" value="1"/>
</dbReference>
<dbReference type="PANTHER" id="PTHR43179:SF12">
    <property type="entry name" value="GALACTOFURANOSYLTRANSFERASE GLFT2"/>
    <property type="match status" value="1"/>
</dbReference>
<organism evidence="6 7">
    <name type="scientific">Acidipropionibacterium acidipropionici</name>
    <dbReference type="NCBI Taxonomy" id="1748"/>
    <lineage>
        <taxon>Bacteria</taxon>
        <taxon>Bacillati</taxon>
        <taxon>Actinomycetota</taxon>
        <taxon>Actinomycetes</taxon>
        <taxon>Propionibacteriales</taxon>
        <taxon>Propionibacteriaceae</taxon>
        <taxon>Acidipropionibacterium</taxon>
    </lineage>
</organism>
<keyword evidence="4" id="KW-0808">Transferase</keyword>